<name>A0ABS8TBK4_DATST</name>
<comment type="caution">
    <text evidence="6">The sequence shown here is derived from an EMBL/GenBank/DDBJ whole genome shotgun (WGS) entry which is preliminary data.</text>
</comment>
<proteinExistence type="predicted"/>
<accession>A0ABS8TBK4</accession>
<keyword evidence="3" id="KW-0547">Nucleotide-binding</keyword>
<feature type="domain" description="Disease resistance protein winged helix" evidence="5">
    <location>
        <begin position="150"/>
        <end position="195"/>
    </location>
</feature>
<protein>
    <recommendedName>
        <fullName evidence="5">Disease resistance protein winged helix domain-containing protein</fullName>
    </recommendedName>
</protein>
<dbReference type="InterPro" id="IPR044974">
    <property type="entry name" value="Disease_R_plants"/>
</dbReference>
<organism evidence="6 7">
    <name type="scientific">Datura stramonium</name>
    <name type="common">Jimsonweed</name>
    <name type="synonym">Common thornapple</name>
    <dbReference type="NCBI Taxonomy" id="4076"/>
    <lineage>
        <taxon>Eukaryota</taxon>
        <taxon>Viridiplantae</taxon>
        <taxon>Streptophyta</taxon>
        <taxon>Embryophyta</taxon>
        <taxon>Tracheophyta</taxon>
        <taxon>Spermatophyta</taxon>
        <taxon>Magnoliopsida</taxon>
        <taxon>eudicotyledons</taxon>
        <taxon>Gunneridae</taxon>
        <taxon>Pentapetalae</taxon>
        <taxon>asterids</taxon>
        <taxon>lamiids</taxon>
        <taxon>Solanales</taxon>
        <taxon>Solanaceae</taxon>
        <taxon>Solanoideae</taxon>
        <taxon>Datureae</taxon>
        <taxon>Datura</taxon>
    </lineage>
</organism>
<evidence type="ECO:0000313" key="6">
    <source>
        <dbReference type="EMBL" id="MCD7468349.1"/>
    </source>
</evidence>
<keyword evidence="2" id="KW-0963">Cytoplasm</keyword>
<evidence type="ECO:0000259" key="5">
    <source>
        <dbReference type="Pfam" id="PF23559"/>
    </source>
</evidence>
<dbReference type="Gene3D" id="1.20.5.4130">
    <property type="match status" value="1"/>
</dbReference>
<dbReference type="Proteomes" id="UP000823775">
    <property type="component" value="Unassembled WGS sequence"/>
</dbReference>
<dbReference type="PANTHER" id="PTHR23155:SF1152">
    <property type="entry name" value="AAA+ ATPASE DOMAIN-CONTAINING PROTEIN"/>
    <property type="match status" value="1"/>
</dbReference>
<evidence type="ECO:0000313" key="7">
    <source>
        <dbReference type="Proteomes" id="UP000823775"/>
    </source>
</evidence>
<evidence type="ECO:0000256" key="4">
    <source>
        <dbReference type="ARBA" id="ARBA00022840"/>
    </source>
</evidence>
<comment type="subcellular location">
    <subcellularLocation>
        <location evidence="1">Cytoplasm</location>
    </subcellularLocation>
</comment>
<reference evidence="6 7" key="1">
    <citation type="journal article" date="2021" name="BMC Genomics">
        <title>Datura genome reveals duplications of psychoactive alkaloid biosynthetic genes and high mutation rate following tissue culture.</title>
        <authorList>
            <person name="Rajewski A."/>
            <person name="Carter-House D."/>
            <person name="Stajich J."/>
            <person name="Litt A."/>
        </authorList>
    </citation>
    <scope>NUCLEOTIDE SEQUENCE [LARGE SCALE GENOMIC DNA]</scope>
    <source>
        <strain evidence="6">AR-01</strain>
    </source>
</reference>
<evidence type="ECO:0000256" key="1">
    <source>
        <dbReference type="ARBA" id="ARBA00004496"/>
    </source>
</evidence>
<evidence type="ECO:0000256" key="2">
    <source>
        <dbReference type="ARBA" id="ARBA00022490"/>
    </source>
</evidence>
<dbReference type="InterPro" id="IPR058922">
    <property type="entry name" value="WHD_DRP"/>
</dbReference>
<dbReference type="Gene3D" id="1.10.10.10">
    <property type="entry name" value="Winged helix-like DNA-binding domain superfamily/Winged helix DNA-binding domain"/>
    <property type="match status" value="1"/>
</dbReference>
<dbReference type="EMBL" id="JACEIK010001322">
    <property type="protein sequence ID" value="MCD7468349.1"/>
    <property type="molecule type" value="Genomic_DNA"/>
</dbReference>
<keyword evidence="7" id="KW-1185">Reference proteome</keyword>
<evidence type="ECO:0000256" key="3">
    <source>
        <dbReference type="ARBA" id="ARBA00022741"/>
    </source>
</evidence>
<keyword evidence="4" id="KW-0067">ATP-binding</keyword>
<gene>
    <name evidence="6" type="ORF">HAX54_006426</name>
</gene>
<dbReference type="Pfam" id="PF23559">
    <property type="entry name" value="WHD_DRP"/>
    <property type="match status" value="1"/>
</dbReference>
<dbReference type="InterPro" id="IPR036388">
    <property type="entry name" value="WH-like_DNA-bd_sf"/>
</dbReference>
<sequence length="200" mass="22751">MISLETTTCCGKWATKCEPMISLTVIKSPSIPSNVKCFCSTIQHSSFLYLPLKGHHWNTTDMAYASVASLLNTIQLLLTPNSQMHSQICDRREEFYAFVKKDNRKIGEVAKDVKSFVTKDPDEQCLHVLGLSYNHLTSDLKACLCIWNFFLKHSEVSVKRLVRLWIAEGFLKFEKDLEGVAEKCLQDLIDRCLVLVSNKS</sequence>
<dbReference type="PANTHER" id="PTHR23155">
    <property type="entry name" value="DISEASE RESISTANCE PROTEIN RP"/>
    <property type="match status" value="1"/>
</dbReference>